<feature type="signal peptide" evidence="1">
    <location>
        <begin position="1"/>
        <end position="27"/>
    </location>
</feature>
<evidence type="ECO:0000256" key="1">
    <source>
        <dbReference type="SAM" id="SignalP"/>
    </source>
</evidence>
<dbReference type="EMBL" id="CP029343">
    <property type="protein sequence ID" value="AWL05218.1"/>
    <property type="molecule type" value="Genomic_DNA"/>
</dbReference>
<dbReference type="RefSeq" id="WP_109345552.1">
    <property type="nucleotide sequence ID" value="NZ_CP029343.1"/>
</dbReference>
<dbReference type="SUPFAM" id="SSF50494">
    <property type="entry name" value="Trypsin-like serine proteases"/>
    <property type="match status" value="1"/>
</dbReference>
<reference evidence="3 4" key="1">
    <citation type="submission" date="2018-05" db="EMBL/GenBank/DDBJ databases">
        <title>Complete genome sequence of Massilia oculi sp. nov. CCUG 43427T (=DSM 26321T), the type strain of M. oculi, and comparison with genome sequences of other Massilia strains.</title>
        <authorList>
            <person name="Zhu B."/>
        </authorList>
    </citation>
    <scope>NUCLEOTIDE SEQUENCE [LARGE SCALE GENOMIC DNA]</scope>
    <source>
        <strain evidence="3 4">CCUG 43427</strain>
    </source>
</reference>
<gene>
    <name evidence="3" type="ORF">DIR46_12805</name>
</gene>
<dbReference type="OrthoDB" id="267336at2"/>
<accession>A0A2S2DIQ6</accession>
<dbReference type="InterPro" id="IPR001314">
    <property type="entry name" value="Peptidase_S1A"/>
</dbReference>
<protein>
    <recommendedName>
        <fullName evidence="2">Peptidase S1 domain-containing protein</fullName>
    </recommendedName>
</protein>
<dbReference type="Proteomes" id="UP000245820">
    <property type="component" value="Chromosome"/>
</dbReference>
<keyword evidence="1" id="KW-0732">Signal</keyword>
<keyword evidence="4" id="KW-1185">Reference proteome</keyword>
<dbReference type="InterPro" id="IPR018114">
    <property type="entry name" value="TRYPSIN_HIS"/>
</dbReference>
<dbReference type="PROSITE" id="PS00134">
    <property type="entry name" value="TRYPSIN_HIS"/>
    <property type="match status" value="1"/>
</dbReference>
<dbReference type="AlphaFoldDB" id="A0A2S2DIQ6"/>
<evidence type="ECO:0000259" key="2">
    <source>
        <dbReference type="PROSITE" id="PS50240"/>
    </source>
</evidence>
<dbReference type="InterPro" id="IPR043504">
    <property type="entry name" value="Peptidase_S1_PA_chymotrypsin"/>
</dbReference>
<dbReference type="Pfam" id="PF00089">
    <property type="entry name" value="Trypsin"/>
    <property type="match status" value="1"/>
</dbReference>
<dbReference type="GO" id="GO:0006508">
    <property type="term" value="P:proteolysis"/>
    <property type="evidence" value="ECO:0007669"/>
    <property type="project" value="InterPro"/>
</dbReference>
<sequence>MARSRLIRRWLGCASLLACTYGSTAAAQDLEFSTNDGTLEFVSVASLTQDSGAIPKMGNAQRVNTKLWPASFVARFDGGTCTATLIGPRVLLTAAHCVGHDKRISITLPSGAAYGGKCKRESTWSLVEPSHDLALCLMDKEVIEPHLEYEWVALNLAVARHDELIAGGYGCTDLETMTVAKPPEFWVGSFFVDVPPGGLTWGPGYLATKPGTSANTAFVCRGDSGGAVYRVKNGKRGVVAVVSAVQANPKLDTYKVSYLTSLSSSKAQKFITNWLAEAKQPVCGIDPLVPNCRPARP</sequence>
<dbReference type="KEGG" id="mtim:DIR46_12805"/>
<organism evidence="3 4">
    <name type="scientific">Massilia oculi</name>
    <dbReference type="NCBI Taxonomy" id="945844"/>
    <lineage>
        <taxon>Bacteria</taxon>
        <taxon>Pseudomonadati</taxon>
        <taxon>Pseudomonadota</taxon>
        <taxon>Betaproteobacteria</taxon>
        <taxon>Burkholderiales</taxon>
        <taxon>Oxalobacteraceae</taxon>
        <taxon>Telluria group</taxon>
        <taxon>Massilia</taxon>
    </lineage>
</organism>
<name>A0A2S2DIQ6_9BURK</name>
<feature type="chain" id="PRO_5015720696" description="Peptidase S1 domain-containing protein" evidence="1">
    <location>
        <begin position="28"/>
        <end position="297"/>
    </location>
</feature>
<dbReference type="GO" id="GO:0004252">
    <property type="term" value="F:serine-type endopeptidase activity"/>
    <property type="evidence" value="ECO:0007669"/>
    <property type="project" value="InterPro"/>
</dbReference>
<dbReference type="Gene3D" id="2.40.10.10">
    <property type="entry name" value="Trypsin-like serine proteases"/>
    <property type="match status" value="2"/>
</dbReference>
<proteinExistence type="predicted"/>
<dbReference type="PRINTS" id="PR00722">
    <property type="entry name" value="CHYMOTRYPSIN"/>
</dbReference>
<dbReference type="InterPro" id="IPR001254">
    <property type="entry name" value="Trypsin_dom"/>
</dbReference>
<feature type="domain" description="Peptidase S1" evidence="2">
    <location>
        <begin position="68"/>
        <end position="280"/>
    </location>
</feature>
<evidence type="ECO:0000313" key="3">
    <source>
        <dbReference type="EMBL" id="AWL05218.1"/>
    </source>
</evidence>
<dbReference type="InterPro" id="IPR009003">
    <property type="entry name" value="Peptidase_S1_PA"/>
</dbReference>
<dbReference type="PROSITE" id="PS50240">
    <property type="entry name" value="TRYPSIN_DOM"/>
    <property type="match status" value="1"/>
</dbReference>
<evidence type="ECO:0000313" key="4">
    <source>
        <dbReference type="Proteomes" id="UP000245820"/>
    </source>
</evidence>